<comment type="subcellular location">
    <subcellularLocation>
        <location evidence="1">Cell membrane</location>
        <topology evidence="1">Multi-pass membrane protein</topology>
    </subcellularLocation>
</comment>
<evidence type="ECO:0000256" key="4">
    <source>
        <dbReference type="ARBA" id="ARBA00022989"/>
    </source>
</evidence>
<dbReference type="Proteomes" id="UP000586095">
    <property type="component" value="Unassembled WGS sequence"/>
</dbReference>
<keyword evidence="4 7" id="KW-1133">Transmembrane helix</keyword>
<comment type="caution">
    <text evidence="9">The sequence shown here is derived from an EMBL/GenBank/DDBJ whole genome shotgun (WGS) entry which is preliminary data.</text>
</comment>
<evidence type="ECO:0000256" key="2">
    <source>
        <dbReference type="ARBA" id="ARBA00022475"/>
    </source>
</evidence>
<dbReference type="NCBIfam" id="TIGR00360">
    <property type="entry name" value="ComEC_N-term"/>
    <property type="match status" value="1"/>
</dbReference>
<evidence type="ECO:0000256" key="1">
    <source>
        <dbReference type="ARBA" id="ARBA00004651"/>
    </source>
</evidence>
<dbReference type="InterPro" id="IPR052159">
    <property type="entry name" value="Competence_DNA_uptake"/>
</dbReference>
<dbReference type="Pfam" id="PF03772">
    <property type="entry name" value="Competence"/>
    <property type="match status" value="1"/>
</dbReference>
<dbReference type="InterPro" id="IPR035681">
    <property type="entry name" value="ComA-like_MBL"/>
</dbReference>
<dbReference type="AlphaFoldDB" id="A0A852RJP6"/>
<evidence type="ECO:0000313" key="9">
    <source>
        <dbReference type="EMBL" id="NYD26912.1"/>
    </source>
</evidence>
<feature type="transmembrane region" description="Helical" evidence="7">
    <location>
        <begin position="101"/>
        <end position="122"/>
    </location>
</feature>
<evidence type="ECO:0000256" key="7">
    <source>
        <dbReference type="SAM" id="Phobius"/>
    </source>
</evidence>
<dbReference type="CDD" id="cd07731">
    <property type="entry name" value="ComA-like_MBL-fold"/>
    <property type="match status" value="1"/>
</dbReference>
<feature type="compositionally biased region" description="Basic residues" evidence="6">
    <location>
        <begin position="657"/>
        <end position="672"/>
    </location>
</feature>
<reference evidence="9 10" key="1">
    <citation type="submission" date="2020-07" db="EMBL/GenBank/DDBJ databases">
        <title>Sequencing the genomes of 1000 actinobacteria strains.</title>
        <authorList>
            <person name="Klenk H.-P."/>
        </authorList>
    </citation>
    <scope>NUCLEOTIDE SEQUENCE [LARGE SCALE GENOMIC DNA]</scope>
    <source>
        <strain evidence="9 10">DSM 17380</strain>
    </source>
</reference>
<feature type="region of interest" description="Disordered" evidence="6">
    <location>
        <begin position="576"/>
        <end position="672"/>
    </location>
</feature>
<feature type="compositionally biased region" description="Gly residues" evidence="6">
    <location>
        <begin position="576"/>
        <end position="590"/>
    </location>
</feature>
<keyword evidence="5 7" id="KW-0472">Membrane</keyword>
<dbReference type="InterPro" id="IPR004477">
    <property type="entry name" value="ComEC_N"/>
</dbReference>
<feature type="compositionally biased region" description="Low complexity" evidence="6">
    <location>
        <begin position="604"/>
        <end position="620"/>
    </location>
</feature>
<accession>A0A852RJP6</accession>
<dbReference type="Gene3D" id="3.60.15.10">
    <property type="entry name" value="Ribonuclease Z/Hydroxyacylglutathione hydrolase-like"/>
    <property type="match status" value="1"/>
</dbReference>
<name>A0A852RJP6_9MICO</name>
<feature type="compositionally biased region" description="Low complexity" evidence="6">
    <location>
        <begin position="640"/>
        <end position="656"/>
    </location>
</feature>
<evidence type="ECO:0000259" key="8">
    <source>
        <dbReference type="SMART" id="SM00849"/>
    </source>
</evidence>
<gene>
    <name evidence="9" type="ORF">BJ960_001715</name>
</gene>
<dbReference type="PANTHER" id="PTHR30619:SF1">
    <property type="entry name" value="RECOMBINATION PROTEIN 2"/>
    <property type="match status" value="1"/>
</dbReference>
<dbReference type="EMBL" id="JACCBD010000001">
    <property type="protein sequence ID" value="NYD26912.1"/>
    <property type="molecule type" value="Genomic_DNA"/>
</dbReference>
<feature type="transmembrane region" description="Helical" evidence="7">
    <location>
        <begin position="159"/>
        <end position="186"/>
    </location>
</feature>
<feature type="domain" description="Metallo-beta-lactamase" evidence="8">
    <location>
        <begin position="337"/>
        <end position="546"/>
    </location>
</feature>
<dbReference type="GO" id="GO:0005886">
    <property type="term" value="C:plasma membrane"/>
    <property type="evidence" value="ECO:0007669"/>
    <property type="project" value="UniProtKB-SubCell"/>
</dbReference>
<evidence type="ECO:0000256" key="6">
    <source>
        <dbReference type="SAM" id="MobiDB-lite"/>
    </source>
</evidence>
<dbReference type="SUPFAM" id="SSF56281">
    <property type="entry name" value="Metallo-hydrolase/oxidoreductase"/>
    <property type="match status" value="1"/>
</dbReference>
<sequence>MSSGKRSVSGSNCALVIAAAVAGARALGAGRRVRVCIAGGALVCFVIIVGPDASVQRAAIMAGVLLASNFGGKQGRSLPALGLAVLVLLWADPWQAIQPGFALSVVAAGGIVLAATPVTAWLRRRARIPRFIALPLAVAAVAQVSCAPLLLLLQPGFSVGGILANLLAAPAAPAGTAAGLLALLVLPLQGSLGGATLALATWPARWIEAAGAVGTALPGARLFWPDGWGGAAALTGVYCLAGLALALRGRAQRAPAASTDGVVQRGTRVAMAPRPARRRDRRGWVGPVRAAVGPTAAAWAAGATAAGIAAGVAVVAPLTLRFGVPRDWAVVACDVGQGDAVLLRDPSRRDEVILIDTGDDPDGLAACLDLFGVDRIGLLVVTHDHWDHVGALEEIGDRVDAALLPPDSGEELGRQRIHDRVSALGIRAVEAVAGASGAGARPGVGSGREVSDLRWEVLSPPARTSYPDVNATSLVLRVEIGELAVLLLGDTGAAEQAPLMRAFPRLTADIVKVAHHGSRNQAPGFYESLGSRAALISVGAENRYGHPNPELLTTLSDAGVDVLRTDALGSIAVVGGRNGGGAPGVNGDGSGEPTFWAAGDRSRVAGATGRSAGAGAPSRSRNARAPRAREPPHRTGARPLAGSSGALRALATSRSRGMPRRRQRFRSRSSCR</sequence>
<dbReference type="SMART" id="SM00849">
    <property type="entry name" value="Lactamase_B"/>
    <property type="match status" value="1"/>
</dbReference>
<keyword evidence="10" id="KW-1185">Reference proteome</keyword>
<proteinExistence type="predicted"/>
<protein>
    <submittedName>
        <fullName evidence="9">ComEC/Rec2-related protein</fullName>
    </submittedName>
</protein>
<dbReference type="Pfam" id="PF00753">
    <property type="entry name" value="Lactamase_B"/>
    <property type="match status" value="1"/>
</dbReference>
<evidence type="ECO:0000313" key="10">
    <source>
        <dbReference type="Proteomes" id="UP000586095"/>
    </source>
</evidence>
<feature type="transmembrane region" description="Helical" evidence="7">
    <location>
        <begin position="206"/>
        <end position="224"/>
    </location>
</feature>
<dbReference type="InterPro" id="IPR036866">
    <property type="entry name" value="RibonucZ/Hydroxyglut_hydro"/>
</dbReference>
<dbReference type="InterPro" id="IPR001279">
    <property type="entry name" value="Metallo-B-lactamas"/>
</dbReference>
<feature type="transmembrane region" description="Helical" evidence="7">
    <location>
        <begin position="230"/>
        <end position="247"/>
    </location>
</feature>
<dbReference type="PANTHER" id="PTHR30619">
    <property type="entry name" value="DNA INTERNALIZATION/COMPETENCE PROTEIN COMEC/REC2"/>
    <property type="match status" value="1"/>
</dbReference>
<dbReference type="RefSeq" id="WP_185986971.1">
    <property type="nucleotide sequence ID" value="NZ_JACCBD010000001.1"/>
</dbReference>
<evidence type="ECO:0000256" key="5">
    <source>
        <dbReference type="ARBA" id="ARBA00023136"/>
    </source>
</evidence>
<feature type="transmembrane region" description="Helical" evidence="7">
    <location>
        <begin position="131"/>
        <end position="153"/>
    </location>
</feature>
<keyword evidence="3 7" id="KW-0812">Transmembrane</keyword>
<organism evidence="9 10">
    <name type="scientific">Leucobacter aridicollis</name>
    <dbReference type="NCBI Taxonomy" id="283878"/>
    <lineage>
        <taxon>Bacteria</taxon>
        <taxon>Bacillati</taxon>
        <taxon>Actinomycetota</taxon>
        <taxon>Actinomycetes</taxon>
        <taxon>Micrococcales</taxon>
        <taxon>Microbacteriaceae</taxon>
        <taxon>Leucobacter</taxon>
    </lineage>
</organism>
<evidence type="ECO:0000256" key="3">
    <source>
        <dbReference type="ARBA" id="ARBA00022692"/>
    </source>
</evidence>
<keyword evidence="2" id="KW-1003">Cell membrane</keyword>
<feature type="transmembrane region" description="Helical" evidence="7">
    <location>
        <begin position="38"/>
        <end position="66"/>
    </location>
</feature>